<feature type="transmembrane region" description="Helical" evidence="1">
    <location>
        <begin position="541"/>
        <end position="564"/>
    </location>
</feature>
<feature type="transmembrane region" description="Helical" evidence="1">
    <location>
        <begin position="240"/>
        <end position="258"/>
    </location>
</feature>
<feature type="transmembrane region" description="Helical" evidence="1">
    <location>
        <begin position="168"/>
        <end position="189"/>
    </location>
</feature>
<feature type="transmembrane region" description="Helical" evidence="1">
    <location>
        <begin position="840"/>
        <end position="860"/>
    </location>
</feature>
<feature type="transmembrane region" description="Helical" evidence="1">
    <location>
        <begin position="1047"/>
        <end position="1070"/>
    </location>
</feature>
<feature type="transmembrane region" description="Helical" evidence="1">
    <location>
        <begin position="1115"/>
        <end position="1136"/>
    </location>
</feature>
<evidence type="ECO:0000313" key="3">
    <source>
        <dbReference type="Proteomes" id="UP000075885"/>
    </source>
</evidence>
<dbReference type="EnsemblMetazoa" id="AEPI001317-RA">
    <property type="protein sequence ID" value="AEPI001317-PA"/>
    <property type="gene ID" value="AEPI001317"/>
</dbReference>
<feature type="transmembrane region" description="Helical" evidence="1">
    <location>
        <begin position="1013"/>
        <end position="1035"/>
    </location>
</feature>
<accession>A0A182P329</accession>
<dbReference type="STRING" id="199890.A0A182P329"/>
<feature type="transmembrane region" description="Helical" evidence="1">
    <location>
        <begin position="1265"/>
        <end position="1285"/>
    </location>
</feature>
<feature type="transmembrane region" description="Helical" evidence="1">
    <location>
        <begin position="403"/>
        <end position="424"/>
    </location>
</feature>
<keyword evidence="1" id="KW-0812">Transmembrane</keyword>
<feature type="transmembrane region" description="Helical" evidence="1">
    <location>
        <begin position="6"/>
        <end position="26"/>
    </location>
</feature>
<feature type="transmembrane region" description="Helical" evidence="1">
    <location>
        <begin position="201"/>
        <end position="220"/>
    </location>
</feature>
<feature type="transmembrane region" description="Helical" evidence="1">
    <location>
        <begin position="1358"/>
        <end position="1381"/>
    </location>
</feature>
<feature type="transmembrane region" description="Helical" evidence="1">
    <location>
        <begin position="1328"/>
        <end position="1352"/>
    </location>
</feature>
<protein>
    <recommendedName>
        <fullName evidence="4">Gustatory receptor</fullName>
    </recommendedName>
</protein>
<reference evidence="3" key="1">
    <citation type="submission" date="2013-03" db="EMBL/GenBank/DDBJ databases">
        <title>The Genome Sequence of Anopheles epiroticus epiroticus2.</title>
        <authorList>
            <consortium name="The Broad Institute Genomics Platform"/>
            <person name="Neafsey D.E."/>
            <person name="Howell P."/>
            <person name="Walker B."/>
            <person name="Young S.K."/>
            <person name="Zeng Q."/>
            <person name="Gargeya S."/>
            <person name="Fitzgerald M."/>
            <person name="Haas B."/>
            <person name="Abouelleil A."/>
            <person name="Allen A.W."/>
            <person name="Alvarado L."/>
            <person name="Arachchi H.M."/>
            <person name="Berlin A.M."/>
            <person name="Chapman S.B."/>
            <person name="Gainer-Dewar J."/>
            <person name="Goldberg J."/>
            <person name="Griggs A."/>
            <person name="Gujja S."/>
            <person name="Hansen M."/>
            <person name="Howarth C."/>
            <person name="Imamovic A."/>
            <person name="Ireland A."/>
            <person name="Larimer J."/>
            <person name="McCowan C."/>
            <person name="Murphy C."/>
            <person name="Pearson M."/>
            <person name="Poon T.W."/>
            <person name="Priest M."/>
            <person name="Roberts A."/>
            <person name="Saif S."/>
            <person name="Shea T."/>
            <person name="Sisk P."/>
            <person name="Sykes S."/>
            <person name="Wortman J."/>
            <person name="Nusbaum C."/>
            <person name="Birren B."/>
        </authorList>
    </citation>
    <scope>NUCLEOTIDE SEQUENCE [LARGE SCALE GENOMIC DNA]</scope>
    <source>
        <strain evidence="3">Epiroticus2</strain>
    </source>
</reference>
<evidence type="ECO:0008006" key="4">
    <source>
        <dbReference type="Google" id="ProtNLM"/>
    </source>
</evidence>
<keyword evidence="3" id="KW-1185">Reference proteome</keyword>
<sequence>YRVVELLAIAILYNGTIFHVFFHFYYVNRHYTADKPFLPMYIVCWLFMYMDIAMELVLGLCDCLLLIARLQLDRLVGMVKNHDHTVPIDRLLPFFAKTYDKITEILRNGLTPYFGPLILLQCSYVCLGAAVCLLDANSNMNKKQRRSIMIILANILWPLSDVKKLMAVFLLGESVNGMVAICILDFYSLAVNKNSFDILSIAYIIWPLTDAIKLAVLFLLCEQVNALNHVLSIGGTIWSFVYIVHNVTFCAVMCALPWQAFLHRDRLAAALNTLHENELHLRDLTHRNTDYAVVKLLAIVVLCNGAAFHAFFHTYFISRSISLEKPFLPTYVACLIYMYFDFVIELVLGLCDCLLLIARLQLQRLVWLAKRRDHTVPMDRVLQFYLAIYSRVIYVLRDKLGPYFGLLILLHCSYVCLETAVCILDASTHILAKEYASMMVIIANILWPLSDMRKLAALFLLGEGVNGMKYRFSKMNINFSEGAHCSGISQYEIMAVFDSLHVLIRSLRLRKQLATVMNGLAQNEEDLVELTGGRGSTDYRVVSMLSSICLWNGALFHVFFNYFYIGEFGRDQFVALYIVCCLYLYLDLGMELLLGLCDCLLLIAQLQLERLVWLVKDMQAQGVDPPEGFFFRYEAIYHRTVCVMRTNMSRYFGPVLAVFCVYVSFEVAICVLAVVGDVTSYFGQSKMYDVQQRAYRKPTQLRFAVQFLYALCCASFASFRLWMEFTTRTQIDIDVLENATYIVTTISFSVVWFVVPLYAYRRCSRLVSALNSLLENDADLRHATALSYWRVKCFASCIQFDGVLCCLLLTTGYMVLYWFQGEPWYVFLTVAIYLYEDLCISWLFGCYSTIMLLCVVQLSCAADLLQKAPHGQATALLEERVRLFCATYNRICSGVVQPFYEYCGPIVATFCPVIIFEGSLELFYAYDLFKKHKLGSISTELLVVLLEWLWLLFDLKKLFVVLGVSAVLKQKVSMELLLKASNEGPDTFERVWPLFGKVNDRVTIDVRKGLSEYYGPIVIFVSYMLVMEGAVKIVDIGVGLHEGSGDLVIFALGSLWFLFNFKKFIVLLLFNERFNRQLACMAKLGIRMHLAYMAKIGLSMVIYDQDKQSFCCVQYVRFKFTLLFAVALTSTGYLLWRSPMDYIVYKLDSGIFDVTIFIINTIITCSIYIILPLQYYCRHRQLSESLNALLKNDSILQQLAGVGDDVEPLHYREATCFSRLLRLDGIACLSFFFCCYLIKSWSDENFLHIQLSICIYLAMDLALEWTLGLCCVMMLVCVAQISYVTELLMKASNERANSLEQMWPLAFEVCDRVTIDVCKGLSQYSGPIVALFSALIVLECAITIVDIGIAITDGGGNMALYTIGSLWLVFDLKKFFVPLLLSERLKRQVSVCFLRNSLHIRC</sequence>
<feature type="transmembrane region" description="Helical" evidence="1">
    <location>
        <begin position="1220"/>
        <end position="1239"/>
    </location>
</feature>
<keyword evidence="1" id="KW-1133">Transmembrane helix</keyword>
<name>A0A182P329_9DIPT</name>
<feature type="transmembrane region" description="Helical" evidence="1">
    <location>
        <begin position="703"/>
        <end position="721"/>
    </location>
</feature>
<proteinExistence type="predicted"/>
<feature type="transmembrane region" description="Helical" evidence="1">
    <location>
        <begin position="292"/>
        <end position="316"/>
    </location>
</feature>
<evidence type="ECO:0000256" key="1">
    <source>
        <dbReference type="SAM" id="Phobius"/>
    </source>
</evidence>
<feature type="transmembrane region" description="Helical" evidence="1">
    <location>
        <begin position="1156"/>
        <end position="1177"/>
    </location>
</feature>
<evidence type="ECO:0000313" key="2">
    <source>
        <dbReference type="EnsemblMetazoa" id="AEPI001317-PA"/>
    </source>
</evidence>
<feature type="transmembrane region" description="Helical" evidence="1">
    <location>
        <begin position="800"/>
        <end position="820"/>
    </location>
</feature>
<organism evidence="2 3">
    <name type="scientific">Anopheles epiroticus</name>
    <dbReference type="NCBI Taxonomy" id="199890"/>
    <lineage>
        <taxon>Eukaryota</taxon>
        <taxon>Metazoa</taxon>
        <taxon>Ecdysozoa</taxon>
        <taxon>Arthropoda</taxon>
        <taxon>Hexapoda</taxon>
        <taxon>Insecta</taxon>
        <taxon>Pterygota</taxon>
        <taxon>Neoptera</taxon>
        <taxon>Endopterygota</taxon>
        <taxon>Diptera</taxon>
        <taxon>Nematocera</taxon>
        <taxon>Culicoidea</taxon>
        <taxon>Culicidae</taxon>
        <taxon>Anophelinae</taxon>
        <taxon>Anopheles</taxon>
    </lineage>
</organism>
<keyword evidence="1" id="KW-0472">Membrane</keyword>
<feature type="transmembrane region" description="Helical" evidence="1">
    <location>
        <begin position="655"/>
        <end position="682"/>
    </location>
</feature>
<dbReference type="Proteomes" id="UP000075885">
    <property type="component" value="Unassembled WGS sequence"/>
</dbReference>
<reference evidence="2" key="2">
    <citation type="submission" date="2020-05" db="UniProtKB">
        <authorList>
            <consortium name="EnsemblMetazoa"/>
        </authorList>
    </citation>
    <scope>IDENTIFICATION</scope>
    <source>
        <strain evidence="2">Epiroticus2</strain>
    </source>
</reference>
<feature type="transmembrane region" description="Helical" evidence="1">
    <location>
        <begin position="38"/>
        <end position="68"/>
    </location>
</feature>
<feature type="transmembrane region" description="Helical" evidence="1">
    <location>
        <begin position="741"/>
        <end position="760"/>
    </location>
</feature>
<dbReference type="VEuPathDB" id="VectorBase:AEPI001317"/>
<feature type="transmembrane region" description="Helical" evidence="1">
    <location>
        <begin position="576"/>
        <end position="604"/>
    </location>
</feature>
<feature type="transmembrane region" description="Helical" evidence="1">
    <location>
        <begin position="113"/>
        <end position="134"/>
    </location>
</feature>
<feature type="transmembrane region" description="Helical" evidence="1">
    <location>
        <begin position="336"/>
        <end position="360"/>
    </location>
</feature>